<feature type="transmembrane region" description="Helical" evidence="6">
    <location>
        <begin position="109"/>
        <end position="129"/>
    </location>
</feature>
<evidence type="ECO:0000256" key="5">
    <source>
        <dbReference type="SAM" id="MobiDB-lite"/>
    </source>
</evidence>
<feature type="transmembrane region" description="Helical" evidence="6">
    <location>
        <begin position="136"/>
        <end position="156"/>
    </location>
</feature>
<feature type="transmembrane region" description="Helical" evidence="6">
    <location>
        <begin position="43"/>
        <end position="61"/>
    </location>
</feature>
<feature type="transmembrane region" description="Helical" evidence="6">
    <location>
        <begin position="422"/>
        <end position="446"/>
    </location>
</feature>
<sequence length="563" mass="61829">MSSIKPIDNGALKVKNMDVVNTNMENGYQNGIKKIKAYKWFPSFRMLTSSLLCLCFASVHMMNSNMGMAMVCMINSTEYVTPNDTDVVISKDKNSTGAPRVLWSAEEQGYVLGAFNAGLFCMLIIGMFSDKFNSKYMTIVAVIIASAANIIIPLMAYQSVYYVVFARFLVGLGDAFLQPAVNSLLTRWFPRSERPYAFGIVTGGRQIGTLLIVSSSGALCSQTAFMNGWPSIFYLSAFFGIFFVFIYTVLGADKPSKQSCISETELNYIVTSTASENMGKKRIETKTPWFKIIASLPVWAAIFSVVCHEIPLMTMIMFLPSYLHDVHHFSPTTNGIVSSLPTLAMWSSKISSSYMTSFLEKKTSWGKSAICKFMNGVGSFGLAVFLIIPSFISNETSWLAVICLCASMFCAGMHTPGCQAALVSIAPAFSGALTGLTFFFVAISGILHPSLTKLIVQTGSAFEWNIVFYFSAFISILPCVIFSIWGTADVQPWAQASKKETTSESNIQTVSETTSNSYSENFSVSQHSTLKRSKTNESNNETILNYGMDEASLGGYLTNKENN</sequence>
<keyword evidence="2 6" id="KW-0812">Transmembrane</keyword>
<proteinExistence type="predicted"/>
<feature type="transmembrane region" description="Helical" evidence="6">
    <location>
        <begin position="369"/>
        <end position="392"/>
    </location>
</feature>
<evidence type="ECO:0000313" key="8">
    <source>
        <dbReference type="Proteomes" id="UP000035680"/>
    </source>
</evidence>
<dbReference type="WBParaSite" id="SVE_0977100.1">
    <property type="protein sequence ID" value="SVE_0977100.1"/>
    <property type="gene ID" value="SVE_0977100"/>
</dbReference>
<keyword evidence="4 6" id="KW-0472">Membrane</keyword>
<dbReference type="FunFam" id="1.20.1250.20:FF:000532">
    <property type="entry name" value="SLC (SoLute Carrier) homolog"/>
    <property type="match status" value="1"/>
</dbReference>
<evidence type="ECO:0000256" key="3">
    <source>
        <dbReference type="ARBA" id="ARBA00022989"/>
    </source>
</evidence>
<feature type="transmembrane region" description="Helical" evidence="6">
    <location>
        <begin position="207"/>
        <end position="225"/>
    </location>
</feature>
<name>A0A0K0FL56_STRVS</name>
<feature type="transmembrane region" description="Helical" evidence="6">
    <location>
        <begin position="162"/>
        <end position="186"/>
    </location>
</feature>
<accession>A0A0K0FL56</accession>
<dbReference type="GO" id="GO:0006820">
    <property type="term" value="P:monoatomic anion transport"/>
    <property type="evidence" value="ECO:0007669"/>
    <property type="project" value="TreeGrafter"/>
</dbReference>
<evidence type="ECO:0000313" key="9">
    <source>
        <dbReference type="WBParaSite" id="SVE_0977100.1"/>
    </source>
</evidence>
<comment type="subcellular location">
    <subcellularLocation>
        <location evidence="1">Membrane</location>
        <topology evidence="1">Multi-pass membrane protein</topology>
    </subcellularLocation>
</comment>
<dbReference type="InterPro" id="IPR036259">
    <property type="entry name" value="MFS_trans_sf"/>
</dbReference>
<dbReference type="Proteomes" id="UP000035680">
    <property type="component" value="Unassembled WGS sequence"/>
</dbReference>
<dbReference type="InterPro" id="IPR020846">
    <property type="entry name" value="MFS_dom"/>
</dbReference>
<feature type="domain" description="Major facilitator superfamily (MFS) profile" evidence="7">
    <location>
        <begin position="53"/>
        <end position="490"/>
    </location>
</feature>
<dbReference type="AlphaFoldDB" id="A0A0K0FL56"/>
<reference evidence="9" key="2">
    <citation type="submission" date="2015-08" db="UniProtKB">
        <authorList>
            <consortium name="WormBaseParasite"/>
        </authorList>
    </citation>
    <scope>IDENTIFICATION</scope>
</reference>
<dbReference type="InterPro" id="IPR050382">
    <property type="entry name" value="MFS_Na/Anion_cotransporter"/>
</dbReference>
<feature type="transmembrane region" description="Helical" evidence="6">
    <location>
        <begin position="466"/>
        <end position="488"/>
    </location>
</feature>
<evidence type="ECO:0000256" key="6">
    <source>
        <dbReference type="SAM" id="Phobius"/>
    </source>
</evidence>
<reference evidence="8" key="1">
    <citation type="submission" date="2014-07" db="EMBL/GenBank/DDBJ databases">
        <authorList>
            <person name="Martin A.A"/>
            <person name="De Silva N."/>
        </authorList>
    </citation>
    <scope>NUCLEOTIDE SEQUENCE</scope>
</reference>
<evidence type="ECO:0000256" key="4">
    <source>
        <dbReference type="ARBA" id="ARBA00023136"/>
    </source>
</evidence>
<dbReference type="SUPFAM" id="SSF103473">
    <property type="entry name" value="MFS general substrate transporter"/>
    <property type="match status" value="1"/>
</dbReference>
<feature type="compositionally biased region" description="Polar residues" evidence="5">
    <location>
        <begin position="503"/>
        <end position="528"/>
    </location>
</feature>
<dbReference type="GO" id="GO:0022857">
    <property type="term" value="F:transmembrane transporter activity"/>
    <property type="evidence" value="ECO:0007669"/>
    <property type="project" value="InterPro"/>
</dbReference>
<evidence type="ECO:0000256" key="1">
    <source>
        <dbReference type="ARBA" id="ARBA00004141"/>
    </source>
</evidence>
<evidence type="ECO:0000256" key="2">
    <source>
        <dbReference type="ARBA" id="ARBA00022692"/>
    </source>
</evidence>
<organism evidence="8 9">
    <name type="scientific">Strongyloides venezuelensis</name>
    <name type="common">Threadworm</name>
    <dbReference type="NCBI Taxonomy" id="75913"/>
    <lineage>
        <taxon>Eukaryota</taxon>
        <taxon>Metazoa</taxon>
        <taxon>Ecdysozoa</taxon>
        <taxon>Nematoda</taxon>
        <taxon>Chromadorea</taxon>
        <taxon>Rhabditida</taxon>
        <taxon>Tylenchina</taxon>
        <taxon>Panagrolaimomorpha</taxon>
        <taxon>Strongyloidoidea</taxon>
        <taxon>Strongyloididae</taxon>
        <taxon>Strongyloides</taxon>
    </lineage>
</organism>
<dbReference type="PANTHER" id="PTHR11662">
    <property type="entry name" value="SOLUTE CARRIER FAMILY 17"/>
    <property type="match status" value="1"/>
</dbReference>
<evidence type="ECO:0000259" key="7">
    <source>
        <dbReference type="PROSITE" id="PS50850"/>
    </source>
</evidence>
<keyword evidence="8" id="KW-1185">Reference proteome</keyword>
<feature type="transmembrane region" description="Helical" evidence="6">
    <location>
        <begin position="231"/>
        <end position="250"/>
    </location>
</feature>
<dbReference type="Gene3D" id="1.20.1250.20">
    <property type="entry name" value="MFS general substrate transporter like domains"/>
    <property type="match status" value="2"/>
</dbReference>
<protein>
    <submittedName>
        <fullName evidence="9">Sialin (inferred by orthology to a human protein)</fullName>
    </submittedName>
</protein>
<dbReference type="GO" id="GO:0016020">
    <property type="term" value="C:membrane"/>
    <property type="evidence" value="ECO:0007669"/>
    <property type="project" value="UniProtKB-SubCell"/>
</dbReference>
<dbReference type="PANTHER" id="PTHR11662:SF331">
    <property type="entry name" value="MAJOR FACILITATOR SUPERFAMILY (MFS) PROFILE DOMAIN-CONTAINING PROTEIN"/>
    <property type="match status" value="1"/>
</dbReference>
<dbReference type="STRING" id="75913.A0A0K0FL56"/>
<keyword evidence="3 6" id="KW-1133">Transmembrane helix</keyword>
<feature type="region of interest" description="Disordered" evidence="5">
    <location>
        <begin position="501"/>
        <end position="537"/>
    </location>
</feature>
<dbReference type="InterPro" id="IPR011701">
    <property type="entry name" value="MFS"/>
</dbReference>
<dbReference type="Pfam" id="PF07690">
    <property type="entry name" value="MFS_1"/>
    <property type="match status" value="1"/>
</dbReference>
<dbReference type="PROSITE" id="PS50850">
    <property type="entry name" value="MFS"/>
    <property type="match status" value="1"/>
</dbReference>